<dbReference type="RefSeq" id="WP_256551262.1">
    <property type="nucleotide sequence ID" value="NZ_CP101751.1"/>
</dbReference>
<evidence type="ECO:0000313" key="1">
    <source>
        <dbReference type="EMBL" id="UUC45569.1"/>
    </source>
</evidence>
<name>A0ABY5ISE1_9FLAO</name>
<sequence length="207" mass="23888">MKTEENTPTIQPLTNLVSMTDFVTYFQNRSIRQLCEMYPRIFNYIAFKCNNEIGDFNRVEVAKWELIGNYAKFLKQPLKLEMFLPVDKNGDYQTKPIMMESDGFEGVCWSYEDYKAAEKKILFKDFRISTEEESKIGFASFYFGEIICLTNGNTTIPFFPNHTLLVDFLTIVDTVHANILQGSGKENDSKIELTDTALKQIFGHAGY</sequence>
<protein>
    <submittedName>
        <fullName evidence="1">Uncharacterized protein</fullName>
    </submittedName>
</protein>
<evidence type="ECO:0000313" key="2">
    <source>
        <dbReference type="Proteomes" id="UP001059844"/>
    </source>
</evidence>
<dbReference type="Proteomes" id="UP001059844">
    <property type="component" value="Chromosome"/>
</dbReference>
<accession>A0ABY5ISE1</accession>
<proteinExistence type="predicted"/>
<gene>
    <name evidence="1" type="ORF">NOX80_18355</name>
</gene>
<dbReference type="EMBL" id="CP101751">
    <property type="protein sequence ID" value="UUC45569.1"/>
    <property type="molecule type" value="Genomic_DNA"/>
</dbReference>
<keyword evidence="2" id="KW-1185">Reference proteome</keyword>
<reference evidence="1" key="1">
    <citation type="submission" date="2022-07" db="EMBL/GenBank/DDBJ databases">
        <title>Isolation, identification, and degradation of a PFOSA degrading strain from sewage treatment plant.</title>
        <authorList>
            <person name="Zhang L."/>
            <person name="Huo Y."/>
        </authorList>
    </citation>
    <scope>NUCLEOTIDE SEQUENCE</scope>
    <source>
        <strain evidence="1">C1</strain>
    </source>
</reference>
<organism evidence="1 2">
    <name type="scientific">Flavobacterium cerinum</name>
    <dbReference type="NCBI Taxonomy" id="2502784"/>
    <lineage>
        <taxon>Bacteria</taxon>
        <taxon>Pseudomonadati</taxon>
        <taxon>Bacteroidota</taxon>
        <taxon>Flavobacteriia</taxon>
        <taxon>Flavobacteriales</taxon>
        <taxon>Flavobacteriaceae</taxon>
        <taxon>Flavobacterium</taxon>
    </lineage>
</organism>